<dbReference type="InterPro" id="IPR006342">
    <property type="entry name" value="FkbM_mtfrase"/>
</dbReference>
<dbReference type="STRING" id="517719.SAMN05421762_2464"/>
<keyword evidence="1" id="KW-0489">Methyltransferase</keyword>
<organism evidence="1 2">
    <name type="scientific">Pseudooceanicola nitratireducens</name>
    <dbReference type="NCBI Taxonomy" id="517719"/>
    <lineage>
        <taxon>Bacteria</taxon>
        <taxon>Pseudomonadati</taxon>
        <taxon>Pseudomonadota</taxon>
        <taxon>Alphaproteobacteria</taxon>
        <taxon>Rhodobacterales</taxon>
        <taxon>Paracoccaceae</taxon>
        <taxon>Pseudooceanicola</taxon>
    </lineage>
</organism>
<evidence type="ECO:0000313" key="2">
    <source>
        <dbReference type="Proteomes" id="UP000231644"/>
    </source>
</evidence>
<accession>A0A1I1MKB8</accession>
<sequence length="254" mass="27696">MSNTMTEHPDHSAQFPGSSDRFKRAELAEMGRPAHVSCHGVTFPTDMPPLFPKARNMLASGTYEEKETQAALKIVQPGDRVVEFGGGLGYLSAVVARNCAPAQVHTFEANTALIPCIRRVHSENGLDAITVHHAILGEARGSRHFYVRRKFFESSTSREPTDGIVNVTEVPVLPARQTVAALTPDVILCDIEGAEVSLLPLLDLETVRHTMVVLHPKVTGLEGVRRVFDTMHGAGLIYAPRHSSNKVVTFARGD</sequence>
<name>A0A1I1MKB8_9RHOB</name>
<proteinExistence type="predicted"/>
<dbReference type="Proteomes" id="UP000231644">
    <property type="component" value="Unassembled WGS sequence"/>
</dbReference>
<dbReference type="GO" id="GO:0032259">
    <property type="term" value="P:methylation"/>
    <property type="evidence" value="ECO:0007669"/>
    <property type="project" value="UniProtKB-KW"/>
</dbReference>
<keyword evidence="1" id="KW-0808">Transferase</keyword>
<dbReference type="SUPFAM" id="SSF53335">
    <property type="entry name" value="S-adenosyl-L-methionine-dependent methyltransferases"/>
    <property type="match status" value="1"/>
</dbReference>
<dbReference type="RefSeq" id="WP_170848784.1">
    <property type="nucleotide sequence ID" value="NZ_FOLX01000001.1"/>
</dbReference>
<keyword evidence="2" id="KW-1185">Reference proteome</keyword>
<protein>
    <submittedName>
        <fullName evidence="1">Methyltransferase, FkbM family</fullName>
    </submittedName>
</protein>
<dbReference type="Gene3D" id="3.40.50.150">
    <property type="entry name" value="Vaccinia Virus protein VP39"/>
    <property type="match status" value="1"/>
</dbReference>
<dbReference type="GO" id="GO:0008168">
    <property type="term" value="F:methyltransferase activity"/>
    <property type="evidence" value="ECO:0007669"/>
    <property type="project" value="UniProtKB-KW"/>
</dbReference>
<dbReference type="EMBL" id="FOLX01000001">
    <property type="protein sequence ID" value="SFC85849.1"/>
    <property type="molecule type" value="Genomic_DNA"/>
</dbReference>
<dbReference type="NCBIfam" id="TIGR01444">
    <property type="entry name" value="fkbM_fam"/>
    <property type="match status" value="1"/>
</dbReference>
<reference evidence="1 2" key="1">
    <citation type="submission" date="2016-10" db="EMBL/GenBank/DDBJ databases">
        <authorList>
            <person name="de Groot N.N."/>
        </authorList>
    </citation>
    <scope>NUCLEOTIDE SEQUENCE [LARGE SCALE GENOMIC DNA]</scope>
    <source>
        <strain evidence="1 2">DSM 29619</strain>
    </source>
</reference>
<dbReference type="InterPro" id="IPR029063">
    <property type="entry name" value="SAM-dependent_MTases_sf"/>
</dbReference>
<dbReference type="AlphaFoldDB" id="A0A1I1MKB8"/>
<evidence type="ECO:0000313" key="1">
    <source>
        <dbReference type="EMBL" id="SFC85849.1"/>
    </source>
</evidence>
<gene>
    <name evidence="1" type="ORF">SAMN05421762_2464</name>
</gene>